<proteinExistence type="predicted"/>
<dbReference type="InterPro" id="IPR029044">
    <property type="entry name" value="Nucleotide-diphossugar_trans"/>
</dbReference>
<evidence type="ECO:0000313" key="1">
    <source>
        <dbReference type="EMBL" id="KZE82135.1"/>
    </source>
</evidence>
<keyword evidence="2" id="KW-1185">Reference proteome</keyword>
<dbReference type="EMBL" id="LQRA01000038">
    <property type="protein sequence ID" value="KZE82135.1"/>
    <property type="molecule type" value="Genomic_DNA"/>
</dbReference>
<dbReference type="AlphaFoldDB" id="A0A161SJU7"/>
<dbReference type="SUPFAM" id="SSF53448">
    <property type="entry name" value="Nucleotide-diphospho-sugar transferases"/>
    <property type="match status" value="1"/>
</dbReference>
<accession>A0A161SJU7</accession>
<name>A0A161SJU7_9BACL</name>
<dbReference type="RefSeq" id="WP_063178439.1">
    <property type="nucleotide sequence ID" value="NZ_LQRA01000038.1"/>
</dbReference>
<dbReference type="STRING" id="1007103.GCA_000213315_07346"/>
<sequence length="278" mass="31324">MSTVVHTMPALIRHETDMQMFRQCLSSLERAERRAVLVLHNQGMLTNDRLLETASSFELDAHVIGSGENVGIPAARQACFEYVWQHIPDCAYITEIHPDMLFPAGWTAPLQAFLQERPQEPCVCPGILTAVGEWHPEGKGVRSAAVPSSIPELLALLNESRRDEVAEGFVHPVMHRSEALRTIGGYRLEDLPGKQGYEDDYLLLAYYHELRLPKGWRPKADLRSRVFHYTMAQRMDYSDLNEQAGLNLQGLLRRFGTQGLHDLKNIHALPSFPMGGSV</sequence>
<protein>
    <recommendedName>
        <fullName evidence="3">Glycosyltransferase</fullName>
    </recommendedName>
</protein>
<evidence type="ECO:0008006" key="3">
    <source>
        <dbReference type="Google" id="ProtNLM"/>
    </source>
</evidence>
<dbReference type="Proteomes" id="UP000076563">
    <property type="component" value="Unassembled WGS sequence"/>
</dbReference>
<dbReference type="OrthoDB" id="2631737at2"/>
<organism evidence="1 2">
    <name type="scientific">Paenibacillus elgii</name>
    <dbReference type="NCBI Taxonomy" id="189691"/>
    <lineage>
        <taxon>Bacteria</taxon>
        <taxon>Bacillati</taxon>
        <taxon>Bacillota</taxon>
        <taxon>Bacilli</taxon>
        <taxon>Bacillales</taxon>
        <taxon>Paenibacillaceae</taxon>
        <taxon>Paenibacillus</taxon>
    </lineage>
</organism>
<reference evidence="2" key="1">
    <citation type="submission" date="2016-01" db="EMBL/GenBank/DDBJ databases">
        <title>Draft genome of Chromobacterium sp. F49.</title>
        <authorList>
            <person name="Hong K.W."/>
        </authorList>
    </citation>
    <scope>NUCLEOTIDE SEQUENCE [LARGE SCALE GENOMIC DNA]</scope>
    <source>
        <strain evidence="2">M63</strain>
    </source>
</reference>
<comment type="caution">
    <text evidence="1">The sequence shown here is derived from an EMBL/GenBank/DDBJ whole genome shotgun (WGS) entry which is preliminary data.</text>
</comment>
<gene>
    <name evidence="1" type="ORF">AV654_08740</name>
</gene>
<evidence type="ECO:0000313" key="2">
    <source>
        <dbReference type="Proteomes" id="UP000076563"/>
    </source>
</evidence>